<name>A0A133XN56_9RHOO</name>
<dbReference type="AlphaFoldDB" id="A0A133XN56"/>
<dbReference type="Proteomes" id="UP000070186">
    <property type="component" value="Unassembled WGS sequence"/>
</dbReference>
<keyword evidence="3" id="KW-1185">Reference proteome</keyword>
<accession>A0A133XN56</accession>
<dbReference type="EMBL" id="LODL01000005">
    <property type="protein sequence ID" value="KXB32370.1"/>
    <property type="molecule type" value="Genomic_DNA"/>
</dbReference>
<comment type="caution">
    <text evidence="2">The sequence shown here is derived from an EMBL/GenBank/DDBJ whole genome shotgun (WGS) entry which is preliminary data.</text>
</comment>
<organism evidence="2 3">
    <name type="scientific">Dechloromonas denitrificans</name>
    <dbReference type="NCBI Taxonomy" id="281362"/>
    <lineage>
        <taxon>Bacteria</taxon>
        <taxon>Pseudomonadati</taxon>
        <taxon>Pseudomonadota</taxon>
        <taxon>Betaproteobacteria</taxon>
        <taxon>Rhodocyclales</taxon>
        <taxon>Azonexaceae</taxon>
        <taxon>Dechloromonas</taxon>
    </lineage>
</organism>
<evidence type="ECO:0000313" key="2">
    <source>
        <dbReference type="EMBL" id="KXB32370.1"/>
    </source>
</evidence>
<dbReference type="Pfam" id="PF06980">
    <property type="entry name" value="DUF1302"/>
    <property type="match status" value="1"/>
</dbReference>
<protein>
    <recommendedName>
        <fullName evidence="4">DUF1302 domain-containing protein</fullName>
    </recommendedName>
</protein>
<dbReference type="RefSeq" id="WP_066879792.1">
    <property type="nucleotide sequence ID" value="NZ_LODL01000005.1"/>
</dbReference>
<dbReference type="InterPro" id="IPR010727">
    <property type="entry name" value="DUF1302"/>
</dbReference>
<gene>
    <name evidence="2" type="ORF">AT959_01355</name>
</gene>
<keyword evidence="1" id="KW-0732">Signal</keyword>
<evidence type="ECO:0000256" key="1">
    <source>
        <dbReference type="SAM" id="SignalP"/>
    </source>
</evidence>
<evidence type="ECO:0008006" key="4">
    <source>
        <dbReference type="Google" id="ProtNLM"/>
    </source>
</evidence>
<sequence>MHKRRQGSQWNRIRPIVLAVAALGAGGNAAAFNIDTGNEDLEVRWDNTIRYNVAGRTKGRNPLIAGNQAYDQGTFSKDRGDAVANRIDLLTEFDLSYKKMLGFRFSGAGWYDGAYGDDPHPNPKFAAIGEYNGNHYSSYTKRYYQGPAGEVLDAFVFANFDLGNVPTKVRGGRHTVFWGEALFLGGALHGISYSQMPLDLQKGFATPGVEAKELFRPLNQVSGQVQVTDTLSLAGQYFLEWEPYRYPEGGTYLGPADFAFNGPDRVFAGAPLGFVPRGDAREPKQRGEFGLSARWSPEFLDGTLGFYYRNYADKLPQALLNLRTARNGVPFHQYNLTYADDIDLYGISFAKNIGGVSVGAEMSYRHNTPLAAKILGTVTTGFPGEGETVGPRGDTLHALVNVLGTISETPLFGAATWATELVWSRLEKVRSGANNFSGVGYGGCSFAFKPVGDVHDGCATRDYFGLGASFTPTWFQVSPGVDLSAPMAFSYGLKGNSATTFGGSQANGNFTAGLGLDIFQKYRIDLKYVSYFGRIQDYGQSGGSTNITAAGLTTYLKDRDFLGLTFKTTF</sequence>
<reference evidence="2 3" key="1">
    <citation type="submission" date="2015-12" db="EMBL/GenBank/DDBJ databases">
        <title>Nitrous oxide reduction kinetics distinguish bacteria harboring typical versus atypical NosZ.</title>
        <authorList>
            <person name="Yoon S."/>
            <person name="Nissen S."/>
            <person name="Park D."/>
            <person name="Sanford R.A."/>
            <person name="Loeffler F.E."/>
        </authorList>
    </citation>
    <scope>NUCLEOTIDE SEQUENCE [LARGE SCALE GENOMIC DNA]</scope>
    <source>
        <strain evidence="2 3">ATCC BAA-841</strain>
    </source>
</reference>
<feature type="signal peptide" evidence="1">
    <location>
        <begin position="1"/>
        <end position="30"/>
    </location>
</feature>
<dbReference type="STRING" id="281362.AT959_01355"/>
<proteinExistence type="predicted"/>
<evidence type="ECO:0000313" key="3">
    <source>
        <dbReference type="Proteomes" id="UP000070186"/>
    </source>
</evidence>
<feature type="chain" id="PRO_5007459851" description="DUF1302 domain-containing protein" evidence="1">
    <location>
        <begin position="31"/>
        <end position="570"/>
    </location>
</feature>